<dbReference type="NCBIfam" id="TIGR01643">
    <property type="entry name" value="YD_repeat_2x"/>
    <property type="match status" value="3"/>
</dbReference>
<dbReference type="InterPro" id="IPR022385">
    <property type="entry name" value="Rhs_assc_core"/>
</dbReference>
<reference evidence="8 9" key="1">
    <citation type="submission" date="2024-10" db="EMBL/GenBank/DDBJ databases">
        <title>The Natural Products Discovery Center: Release of the First 8490 Sequenced Strains for Exploring Actinobacteria Biosynthetic Diversity.</title>
        <authorList>
            <person name="Kalkreuter E."/>
            <person name="Kautsar S.A."/>
            <person name="Yang D."/>
            <person name="Bader C.D."/>
            <person name="Teijaro C.N."/>
            <person name="Fluegel L."/>
            <person name="Davis C.M."/>
            <person name="Simpson J.R."/>
            <person name="Lauterbach L."/>
            <person name="Steele A.D."/>
            <person name="Gui C."/>
            <person name="Meng S."/>
            <person name="Li G."/>
            <person name="Viehrig K."/>
            <person name="Ye F."/>
            <person name="Su P."/>
            <person name="Kiefer A.F."/>
            <person name="Nichols A."/>
            <person name="Cepeda A.J."/>
            <person name="Yan W."/>
            <person name="Fan B."/>
            <person name="Jiang Y."/>
            <person name="Adhikari A."/>
            <person name="Zheng C.-J."/>
            <person name="Schuster L."/>
            <person name="Cowan T.M."/>
            <person name="Smanski M.J."/>
            <person name="Chevrette M.G."/>
            <person name="De Carvalho L.P.S."/>
            <person name="Shen B."/>
        </authorList>
    </citation>
    <scope>NUCLEOTIDE SEQUENCE [LARGE SCALE GENOMIC DNA]</scope>
    <source>
        <strain evidence="8 9">NPDC050545</strain>
    </source>
</reference>
<keyword evidence="9" id="KW-1185">Reference proteome</keyword>
<evidence type="ECO:0000256" key="3">
    <source>
        <dbReference type="ARBA" id="ARBA00022737"/>
    </source>
</evidence>
<dbReference type="PANTHER" id="PTHR32305">
    <property type="match status" value="1"/>
</dbReference>
<feature type="compositionally biased region" description="Low complexity" evidence="5">
    <location>
        <begin position="1797"/>
        <end position="1812"/>
    </location>
</feature>
<dbReference type="Proteomes" id="UP001612741">
    <property type="component" value="Unassembled WGS sequence"/>
</dbReference>
<dbReference type="Pfam" id="PF05593">
    <property type="entry name" value="RHS_repeat"/>
    <property type="match status" value="2"/>
</dbReference>
<evidence type="ECO:0000313" key="9">
    <source>
        <dbReference type="Proteomes" id="UP001612741"/>
    </source>
</evidence>
<dbReference type="InterPro" id="IPR006530">
    <property type="entry name" value="YD"/>
</dbReference>
<proteinExistence type="predicted"/>
<dbReference type="NCBIfam" id="TIGR03696">
    <property type="entry name" value="Rhs_assc_core"/>
    <property type="match status" value="1"/>
</dbReference>
<name>A0ABW7ZB54_9ACTN</name>
<evidence type="ECO:0000256" key="5">
    <source>
        <dbReference type="SAM" id="MobiDB-lite"/>
    </source>
</evidence>
<dbReference type="Pfam" id="PF03534">
    <property type="entry name" value="SpvB"/>
    <property type="match status" value="1"/>
</dbReference>
<feature type="chain" id="PRO_5046009635" evidence="6">
    <location>
        <begin position="24"/>
        <end position="1885"/>
    </location>
</feature>
<evidence type="ECO:0000256" key="2">
    <source>
        <dbReference type="ARBA" id="ARBA00022525"/>
    </source>
</evidence>
<evidence type="ECO:0000256" key="4">
    <source>
        <dbReference type="ARBA" id="ARBA00023026"/>
    </source>
</evidence>
<feature type="region of interest" description="Disordered" evidence="5">
    <location>
        <begin position="1792"/>
        <end position="1818"/>
    </location>
</feature>
<dbReference type="Gene3D" id="2.180.10.10">
    <property type="entry name" value="RHS repeat-associated core"/>
    <property type="match status" value="1"/>
</dbReference>
<organism evidence="8 9">
    <name type="scientific">Nonomuraea typhae</name>
    <dbReference type="NCBI Taxonomy" id="2603600"/>
    <lineage>
        <taxon>Bacteria</taxon>
        <taxon>Bacillati</taxon>
        <taxon>Actinomycetota</taxon>
        <taxon>Actinomycetes</taxon>
        <taxon>Streptosporangiales</taxon>
        <taxon>Streptosporangiaceae</taxon>
        <taxon>Nonomuraea</taxon>
    </lineage>
</organism>
<evidence type="ECO:0000256" key="6">
    <source>
        <dbReference type="SAM" id="SignalP"/>
    </source>
</evidence>
<dbReference type="InterPro" id="IPR003284">
    <property type="entry name" value="Sal_SpvB"/>
</dbReference>
<evidence type="ECO:0000313" key="8">
    <source>
        <dbReference type="EMBL" id="MFI6504734.1"/>
    </source>
</evidence>
<gene>
    <name evidence="8" type="ORF">ACIBG2_45625</name>
</gene>
<feature type="region of interest" description="Disordered" evidence="5">
    <location>
        <begin position="33"/>
        <end position="90"/>
    </location>
</feature>
<accession>A0ABW7ZB54</accession>
<evidence type="ECO:0000259" key="7">
    <source>
        <dbReference type="Pfam" id="PF25023"/>
    </source>
</evidence>
<keyword evidence="6" id="KW-0732">Signal</keyword>
<dbReference type="InterPro" id="IPR031325">
    <property type="entry name" value="RHS_repeat"/>
</dbReference>
<feature type="compositionally biased region" description="Polar residues" evidence="5">
    <location>
        <begin position="81"/>
        <end position="90"/>
    </location>
</feature>
<dbReference type="EMBL" id="JBITGY010000016">
    <property type="protein sequence ID" value="MFI6504734.1"/>
    <property type="molecule type" value="Genomic_DNA"/>
</dbReference>
<comment type="subcellular location">
    <subcellularLocation>
        <location evidence="1">Secreted</location>
    </subcellularLocation>
</comment>
<dbReference type="PANTHER" id="PTHR32305:SF17">
    <property type="entry name" value="TRNA NUCLEASE WAPA"/>
    <property type="match status" value="1"/>
</dbReference>
<keyword evidence="4" id="KW-0843">Virulence</keyword>
<dbReference type="Pfam" id="PF25023">
    <property type="entry name" value="TEN_YD-shell"/>
    <property type="match status" value="1"/>
</dbReference>
<feature type="domain" description="Teneurin-like YD-shell" evidence="7">
    <location>
        <begin position="1362"/>
        <end position="1603"/>
    </location>
</feature>
<dbReference type="RefSeq" id="WP_397090607.1">
    <property type="nucleotide sequence ID" value="NZ_JBITGY010000016.1"/>
</dbReference>
<protein>
    <submittedName>
        <fullName evidence="8">RHS repeat-associated core domain-containing protein</fullName>
    </submittedName>
</protein>
<evidence type="ECO:0000256" key="1">
    <source>
        <dbReference type="ARBA" id="ARBA00004613"/>
    </source>
</evidence>
<comment type="caution">
    <text evidence="8">The sequence shown here is derived from an EMBL/GenBank/DDBJ whole genome shotgun (WGS) entry which is preliminary data.</text>
</comment>
<dbReference type="InterPro" id="IPR056823">
    <property type="entry name" value="TEN-like_YD-shell"/>
</dbReference>
<feature type="signal peptide" evidence="6">
    <location>
        <begin position="1"/>
        <end position="23"/>
    </location>
</feature>
<dbReference type="InterPro" id="IPR050708">
    <property type="entry name" value="T6SS_VgrG/RHS"/>
</dbReference>
<keyword evidence="3" id="KW-0677">Repeat</keyword>
<sequence>MTALRLITAVLLVLGLVQIPAVAAAGGPSVPLPGTESTPVAPQAPLPPRAQDQAGAEALSGNQPAQGQPAQGGGTPYETPLQPSATWQVSGHTGDFSWSYPLRVPPAPGGAAPSLALGYSSSSVDGRTSATNNQASWAGDGWSLGAGFIERTYGACLADKEGGTVPPVVGDLCWRSDNALAVYPGGGGMLLKEAQGDRWRAKSDDGSRIERLRGADNGDADKEYWKITTPDGTQYFFGSRPGSGSTWTVPVFGDDAGEPCHATTFAASSCAQAWRWNLDKVVDRHGNLTFYTYETETNSYAFNAKDAAVPYVRGGWLKRIEYGLRDTPAAQPAARVEFTTADRCVPGSVCTPAMPQNWPDVPWAEKCDTPTCKDRYSPSFWTTKRLAKITTQVRRGAAFTDVDSWTLDHQFPKTGDGESPALWLKSITHTGHAGGSQSLPPVTFEGTKMPNRVSAGGGVAPLLRYRITGIVSETGGFTSVAYAEPDCGDGASMPASPQTNTLRCFPVRWAPPKHAERTDYFHKYVVAAVTQSDWLSSSTEQVTRYAYLGGAAWHLDQSEFTPPDKRTWNDFRGFARTQIRTGKPGDPAGPLTKSEERYFRGMGGQAEDSEGVKRSDSEWLQGFRFESITYDGDTDNVAAKEITVPSAQGPTAQRGEHKAYIVRPGATTSHTTLAAGGRRTTRVTREYDDRGLLVTTDDEGDTAVDDDSRCTRVTYARNEAAWLLAFPSRTQAVSTGCAKTPSFPADALADERISYDGQGHGAPPVRGDATRAETLRSHPASGPVYTTTATTSFDERGRPTAVTDAAGSTTRTAYTQDADGPTTRIAVTNALGHTTTTALEPATGLPVKVVDQNGNVTETAYDALSRLVEVWLPGRYRQENEQGNRRLAYAVDKKSGTVVTTATLGPEGNYTTSKTIYDGLMRERQNQAPAPGGGRVLTDIRYDSQGRIYKASKPYFNDAEVDGKLWVAADTEVASLTRTQFDGVGRPVAEIVMGGAHELWRTTVSYGGDRTRITPPRGGTPVTYVEDARGQTVELRQHKSATETDSTAYAYDPAGRLTTVKNAAGATWRLGYDLRGSLVRQEHPDKGVTTMTHDDAGRLATITDARGGVLAYDYDALGRRTALRTGSATGPVVAGWSYDTVPYGKGQPATSTRYLDGHAYTTAVIGYNELYQSTGVKYAIPESPRAEALAGTYVTRQKYNVDGSLKSTAYPAVGGLPGEVVVHGYDDAGRPTTTYGGLDGTATVDYVTGTRYTAYGEPARIQLGETGKRTWLSYYYDDHTRRIKRAIVDAELPNPMRSDVNYAYDPAGNITSIANTPRDLPADVQCFRYDGLRRLTEAWTPGGDCAAAPSAAGLAGAAPYWQSFTYDAAGNRATDTEHTSAGDTTRTYAYRPSSHTLTSVTTQPPAGAPVSASFAYDESGNTVSRPGQTLDWDAQGDLAKATLNGRSTEFVHDADGDRLLRQDPDGITLYLPGQEVRLPRTGQTTATRYYTHGGQTVATRTTAGLTWLAGDHQGTLSMAVDAATLAVTERRQTPFGAPRGAATSFPGEKGFVGGTVDAAAGLVTLGARQYDPAYGRFLSVDPVMDVATPQQFNAYAYANNSPVTLSDPTGLRPDDQPGYCVIWRGECGFHPTDAGHVRNGFYTPDQVKKLTRWVNVGRANCPDGVGRCSRVWSGISDAELSSRRIADKNRQRNEAIKNQTRSVVKKVAKEVGVSERRFDVLVKVIDMLTVGEIKSGSFCVEATAAIILSASAEACIRIDGVGISVSIGGKAGATLGAELGVAGALSLTTESAANDETGPSASASSAVGATTGNPRGSYGEVRQWAQRQNVEKKKGLSFGMEESIDHATKKISTTFTVKYGKGIGGTVGSATLISGKWDTGYFIRW</sequence>
<keyword evidence="2" id="KW-0964">Secreted</keyword>